<dbReference type="AlphaFoldDB" id="A0A3L9YCQ7"/>
<name>A0A3L9YCQ7_9FLAO</name>
<accession>A0A3L9YCQ7</accession>
<keyword evidence="3" id="KW-1185">Reference proteome</keyword>
<sequence length="235" mass="26853">MKYVFSLFAVLVLVVSCSKSDKEMQLSGYVKGLKKGTILLQKIEDTLLVSVDSVQINGDSNFKFSEEIESPEVYYLYLRLKDGTLLDDRIPFFAEAGEITINTSLKSFAIDAVITGSNNEKLFDDYKKIKQRYTTKNLEYIEEKFAAYQEGNDSLFKSLEKKSKNLESSKYLMTVNYALNNFESELSPYLVLSEIPNANIKYLDTVYQKLTPKIKDSKYGKALESFIGDRKKSEN</sequence>
<protein>
    <submittedName>
        <fullName evidence="2">Uncharacterized protein DUF4369</fullName>
    </submittedName>
</protein>
<dbReference type="EMBL" id="REFC01000013">
    <property type="protein sequence ID" value="RMA58466.1"/>
    <property type="molecule type" value="Genomic_DNA"/>
</dbReference>
<dbReference type="RefSeq" id="WP_121907419.1">
    <property type="nucleotide sequence ID" value="NZ_REFC01000013.1"/>
</dbReference>
<gene>
    <name evidence="2" type="ORF">BXY75_1839</name>
</gene>
<comment type="caution">
    <text evidence="2">The sequence shown here is derived from an EMBL/GenBank/DDBJ whole genome shotgun (WGS) entry which is preliminary data.</text>
</comment>
<feature type="domain" description="DUF4369" evidence="1">
    <location>
        <begin position="25"/>
        <end position="123"/>
    </location>
</feature>
<proteinExistence type="predicted"/>
<dbReference type="Proteomes" id="UP000271339">
    <property type="component" value="Unassembled WGS sequence"/>
</dbReference>
<dbReference type="InterPro" id="IPR025380">
    <property type="entry name" value="DUF4369"/>
</dbReference>
<evidence type="ECO:0000313" key="2">
    <source>
        <dbReference type="EMBL" id="RMA58466.1"/>
    </source>
</evidence>
<dbReference type="Pfam" id="PF14289">
    <property type="entry name" value="DUF4369"/>
    <property type="match status" value="1"/>
</dbReference>
<evidence type="ECO:0000313" key="3">
    <source>
        <dbReference type="Proteomes" id="UP000271339"/>
    </source>
</evidence>
<dbReference type="OrthoDB" id="1143206at2"/>
<organism evidence="2 3">
    <name type="scientific">Ulvibacter antarcticus</name>
    <dbReference type="NCBI Taxonomy" id="442714"/>
    <lineage>
        <taxon>Bacteria</taxon>
        <taxon>Pseudomonadati</taxon>
        <taxon>Bacteroidota</taxon>
        <taxon>Flavobacteriia</taxon>
        <taxon>Flavobacteriales</taxon>
        <taxon>Flavobacteriaceae</taxon>
        <taxon>Ulvibacter</taxon>
    </lineage>
</organism>
<evidence type="ECO:0000259" key="1">
    <source>
        <dbReference type="Pfam" id="PF14289"/>
    </source>
</evidence>
<dbReference type="PROSITE" id="PS51257">
    <property type="entry name" value="PROKAR_LIPOPROTEIN"/>
    <property type="match status" value="1"/>
</dbReference>
<reference evidence="2 3" key="1">
    <citation type="submission" date="2018-10" db="EMBL/GenBank/DDBJ databases">
        <title>Genomic Encyclopedia of Archaeal and Bacterial Type Strains, Phase II (KMG-II): from individual species to whole genera.</title>
        <authorList>
            <person name="Goeker M."/>
        </authorList>
    </citation>
    <scope>NUCLEOTIDE SEQUENCE [LARGE SCALE GENOMIC DNA]</scope>
    <source>
        <strain evidence="2 3">DSM 23424</strain>
    </source>
</reference>